<evidence type="ECO:0000256" key="2">
    <source>
        <dbReference type="ARBA" id="ARBA00009003"/>
    </source>
</evidence>
<evidence type="ECO:0000313" key="8">
    <source>
        <dbReference type="EMBL" id="KAA8913115.1"/>
    </source>
</evidence>
<dbReference type="PANTHER" id="PTHR32385:SF20">
    <property type="entry name" value="MANNOSYL PHOSPHORYLINOSITOL CERAMIDE SYNTHASE CSH1-RELATED"/>
    <property type="match status" value="1"/>
</dbReference>
<reference evidence="8 9" key="1">
    <citation type="submission" date="2019-09" db="EMBL/GenBank/DDBJ databases">
        <title>Draft genome of the ectomycorrhizal ascomycete Sphaerosporella brunnea.</title>
        <authorList>
            <consortium name="DOE Joint Genome Institute"/>
            <person name="Benucci G.M."/>
            <person name="Marozzi G."/>
            <person name="Antonielli L."/>
            <person name="Sanchez S."/>
            <person name="Marco P."/>
            <person name="Wang X."/>
            <person name="Falini L.B."/>
            <person name="Barry K."/>
            <person name="Haridas S."/>
            <person name="Lipzen A."/>
            <person name="Labutti K."/>
            <person name="Grigoriev I.V."/>
            <person name="Murat C."/>
            <person name="Martin F."/>
            <person name="Albertini E."/>
            <person name="Donnini D."/>
            <person name="Bonito G."/>
        </authorList>
    </citation>
    <scope>NUCLEOTIDE SEQUENCE [LARGE SCALE GENOMIC DNA]</scope>
    <source>
        <strain evidence="8 9">Sb_GMNB300</strain>
    </source>
</reference>
<dbReference type="FunFam" id="3.90.550.20:FF:000001">
    <property type="entry name" value="MIPC synthase subunit (SurA)"/>
    <property type="match status" value="1"/>
</dbReference>
<comment type="caution">
    <text evidence="8">The sequence shown here is derived from an EMBL/GenBank/DDBJ whole genome shotgun (WGS) entry which is preliminary data.</text>
</comment>
<protein>
    <submittedName>
        <fullName evidence="8">Nucleotide-diphospho-sugar transferase</fullName>
    </submittedName>
</protein>
<comment type="similarity">
    <text evidence="2">Belongs to the glycosyltransferase 32 family.</text>
</comment>
<organism evidence="8 9">
    <name type="scientific">Sphaerosporella brunnea</name>
    <dbReference type="NCBI Taxonomy" id="1250544"/>
    <lineage>
        <taxon>Eukaryota</taxon>
        <taxon>Fungi</taxon>
        <taxon>Dikarya</taxon>
        <taxon>Ascomycota</taxon>
        <taxon>Pezizomycotina</taxon>
        <taxon>Pezizomycetes</taxon>
        <taxon>Pezizales</taxon>
        <taxon>Pyronemataceae</taxon>
        <taxon>Sphaerosporella</taxon>
    </lineage>
</organism>
<dbReference type="GO" id="GO:0016020">
    <property type="term" value="C:membrane"/>
    <property type="evidence" value="ECO:0007669"/>
    <property type="project" value="UniProtKB-SubCell"/>
</dbReference>
<dbReference type="Gene3D" id="3.90.550.20">
    <property type="match status" value="1"/>
</dbReference>
<dbReference type="OrthoDB" id="3647at2759"/>
<dbReference type="GO" id="GO:0051999">
    <property type="term" value="P:mannosyl-inositol phosphorylceramide biosynthetic process"/>
    <property type="evidence" value="ECO:0007669"/>
    <property type="project" value="TreeGrafter"/>
</dbReference>
<proteinExistence type="inferred from homology"/>
<dbReference type="PANTHER" id="PTHR32385">
    <property type="entry name" value="MANNOSYL PHOSPHORYLINOSITOL CERAMIDE SYNTHASE"/>
    <property type="match status" value="1"/>
</dbReference>
<dbReference type="SUPFAM" id="SSF53448">
    <property type="entry name" value="Nucleotide-diphospho-sugar transferases"/>
    <property type="match status" value="1"/>
</dbReference>
<evidence type="ECO:0000313" key="9">
    <source>
        <dbReference type="Proteomes" id="UP000326924"/>
    </source>
</evidence>
<dbReference type="InterPro" id="IPR007577">
    <property type="entry name" value="GlycoTrfase_DXD_sugar-bd_CS"/>
</dbReference>
<keyword evidence="6 7" id="KW-0472">Membrane</keyword>
<dbReference type="EMBL" id="VXIS01000017">
    <property type="protein sequence ID" value="KAA8913115.1"/>
    <property type="molecule type" value="Genomic_DNA"/>
</dbReference>
<keyword evidence="3 8" id="KW-0808">Transferase</keyword>
<evidence type="ECO:0000256" key="7">
    <source>
        <dbReference type="SAM" id="Phobius"/>
    </source>
</evidence>
<dbReference type="Proteomes" id="UP000326924">
    <property type="component" value="Unassembled WGS sequence"/>
</dbReference>
<evidence type="ECO:0000256" key="5">
    <source>
        <dbReference type="ARBA" id="ARBA00022989"/>
    </source>
</evidence>
<keyword evidence="4 7" id="KW-0812">Transmembrane</keyword>
<feature type="transmembrane region" description="Helical" evidence="7">
    <location>
        <begin position="7"/>
        <end position="33"/>
    </location>
</feature>
<evidence type="ECO:0000256" key="3">
    <source>
        <dbReference type="ARBA" id="ARBA00022679"/>
    </source>
</evidence>
<name>A0A5J5F8F6_9PEZI</name>
<evidence type="ECO:0000256" key="6">
    <source>
        <dbReference type="ARBA" id="ARBA00023136"/>
    </source>
</evidence>
<dbReference type="InterPro" id="IPR051706">
    <property type="entry name" value="Glycosyltransferase_domain"/>
</dbReference>
<dbReference type="GO" id="GO:0000030">
    <property type="term" value="F:mannosyltransferase activity"/>
    <property type="evidence" value="ECO:0007669"/>
    <property type="project" value="TreeGrafter"/>
</dbReference>
<gene>
    <name evidence="8" type="ORF">FN846DRAFT_930858</name>
</gene>
<keyword evidence="5 7" id="KW-1133">Transmembrane helix</keyword>
<feature type="transmembrane region" description="Helical" evidence="7">
    <location>
        <begin position="273"/>
        <end position="295"/>
    </location>
</feature>
<comment type="subcellular location">
    <subcellularLocation>
        <location evidence="1">Membrane</location>
        <topology evidence="1">Multi-pass membrane protein</topology>
    </subcellularLocation>
</comment>
<evidence type="ECO:0000256" key="4">
    <source>
        <dbReference type="ARBA" id="ARBA00022692"/>
    </source>
</evidence>
<evidence type="ECO:0000256" key="1">
    <source>
        <dbReference type="ARBA" id="ARBA00004141"/>
    </source>
</evidence>
<dbReference type="FunCoup" id="A0A5J5F8F6">
    <property type="interactions" value="31"/>
</dbReference>
<keyword evidence="9" id="KW-1185">Reference proteome</keyword>
<dbReference type="InterPro" id="IPR029044">
    <property type="entry name" value="Nucleotide-diphossugar_trans"/>
</dbReference>
<dbReference type="InParanoid" id="A0A5J5F8F6"/>
<dbReference type="Pfam" id="PF04488">
    <property type="entry name" value="Gly_transf_sug"/>
    <property type="match status" value="1"/>
</dbReference>
<dbReference type="AlphaFoldDB" id="A0A5J5F8F6"/>
<accession>A0A5J5F8F6</accession>
<sequence>MRPSRGLILFLLANLIVIGVLVHSVFTLITLLFEDCSADAIPAIEIPPPENAAEIAKRPQYIPRIIHQTWANESIPEKWQEAQKSCLNLHGDYEYKLWTNEKSRQFIKDEYPWFLDTYDAYPYPIMRADAIRYFILSHYGGIYIDLDDGCHRRLDPLLSYHAWLRKTVPTGISNDAMGAVPGHPFFKQVISQLKSYQRNWQVPYITVMYNTGPLFLSVVWKEYISTVVDEESRVRILMPDEYNTKPWSFFGVYKGSSWHRNDAKAIFWMGQHWLLITCAGFALAATLYVCGFYTYKRMHLRSNASYTAPPAGGFVWPWNGWTWSRGGYRRLPRHAV</sequence>